<reference evidence="3 4" key="1">
    <citation type="submission" date="2017-11" db="EMBL/GenBank/DDBJ databases">
        <title>Taxonomic description and genome sequences of Spirosoma HA7 sp. nov., isolated from pollen microhabitat of Corylus avellana.</title>
        <authorList>
            <person name="Ambika Manirajan B."/>
            <person name="Suarez C."/>
            <person name="Ratering S."/>
            <person name="Geissler-Plaum R."/>
            <person name="Cardinale M."/>
            <person name="Sylvia S."/>
        </authorList>
    </citation>
    <scope>NUCLEOTIDE SEQUENCE [LARGE SCALE GENOMIC DNA]</scope>
    <source>
        <strain evidence="3 4">HA7</strain>
    </source>
</reference>
<keyword evidence="1" id="KW-0597">Phosphoprotein</keyword>
<dbReference type="Proteomes" id="UP000232883">
    <property type="component" value="Chromosome"/>
</dbReference>
<dbReference type="PANTHER" id="PTHR44520:SF2">
    <property type="entry name" value="RESPONSE REGULATOR RCP1"/>
    <property type="match status" value="1"/>
</dbReference>
<accession>A0A2K8Z446</accession>
<protein>
    <submittedName>
        <fullName evidence="3">Response regulator</fullName>
    </submittedName>
</protein>
<proteinExistence type="predicted"/>
<dbReference type="Pfam" id="PF00072">
    <property type="entry name" value="Response_reg"/>
    <property type="match status" value="1"/>
</dbReference>
<dbReference type="InterPro" id="IPR011006">
    <property type="entry name" value="CheY-like_superfamily"/>
</dbReference>
<dbReference type="RefSeq" id="WP_100990705.1">
    <property type="nucleotide sequence ID" value="NZ_CP025096.1"/>
</dbReference>
<dbReference type="SUPFAM" id="SSF52172">
    <property type="entry name" value="CheY-like"/>
    <property type="match status" value="1"/>
</dbReference>
<evidence type="ECO:0000256" key="1">
    <source>
        <dbReference type="PROSITE-ProRule" id="PRU00169"/>
    </source>
</evidence>
<dbReference type="EMBL" id="CP025096">
    <property type="protein sequence ID" value="AUD04640.1"/>
    <property type="molecule type" value="Genomic_DNA"/>
</dbReference>
<dbReference type="AlphaFoldDB" id="A0A2K8Z446"/>
<evidence type="ECO:0000313" key="3">
    <source>
        <dbReference type="EMBL" id="AUD04640.1"/>
    </source>
</evidence>
<gene>
    <name evidence="3" type="ORF">CWM47_23990</name>
</gene>
<dbReference type="GO" id="GO:0000160">
    <property type="term" value="P:phosphorelay signal transduction system"/>
    <property type="evidence" value="ECO:0007669"/>
    <property type="project" value="InterPro"/>
</dbReference>
<evidence type="ECO:0000313" key="4">
    <source>
        <dbReference type="Proteomes" id="UP000232883"/>
    </source>
</evidence>
<evidence type="ECO:0000259" key="2">
    <source>
        <dbReference type="PROSITE" id="PS50110"/>
    </source>
</evidence>
<feature type="modified residue" description="4-aspartylphosphate" evidence="1">
    <location>
        <position position="61"/>
    </location>
</feature>
<dbReference type="Gene3D" id="3.40.50.2300">
    <property type="match status" value="1"/>
</dbReference>
<keyword evidence="4" id="KW-1185">Reference proteome</keyword>
<feature type="domain" description="Response regulatory" evidence="2">
    <location>
        <begin position="8"/>
        <end position="128"/>
    </location>
</feature>
<organism evidence="3 4">
    <name type="scientific">Spirosoma pollinicola</name>
    <dbReference type="NCBI Taxonomy" id="2057025"/>
    <lineage>
        <taxon>Bacteria</taxon>
        <taxon>Pseudomonadati</taxon>
        <taxon>Bacteroidota</taxon>
        <taxon>Cytophagia</taxon>
        <taxon>Cytophagales</taxon>
        <taxon>Cytophagaceae</taxon>
        <taxon>Spirosoma</taxon>
    </lineage>
</organism>
<dbReference type="InterPro" id="IPR001789">
    <property type="entry name" value="Sig_transdc_resp-reg_receiver"/>
</dbReference>
<name>A0A2K8Z446_9BACT</name>
<sequence>MIPSQSECVFLVDDDQDDYFLFNYFFSRHNPGCKLRLLPDGEELVQALEEVSEFPKLILLDLNMPFMGGFDALKLIRQQSKYDSIPIVVFTTSQEASDRQRATALRVAGYMTKPKTVDGLDEFVIQVTHDWLEGKCVRTNET</sequence>
<dbReference type="PANTHER" id="PTHR44520">
    <property type="entry name" value="RESPONSE REGULATOR RCP1-RELATED"/>
    <property type="match status" value="1"/>
</dbReference>
<dbReference type="InterPro" id="IPR052893">
    <property type="entry name" value="TCS_response_regulator"/>
</dbReference>
<dbReference type="KEGG" id="spir:CWM47_23990"/>
<dbReference type="PROSITE" id="PS50110">
    <property type="entry name" value="RESPONSE_REGULATORY"/>
    <property type="match status" value="1"/>
</dbReference>
<dbReference type="OrthoDB" id="959604at2"/>
<dbReference type="SMART" id="SM00448">
    <property type="entry name" value="REC"/>
    <property type="match status" value="1"/>
</dbReference>